<feature type="transmembrane region" description="Helical" evidence="7">
    <location>
        <begin position="364"/>
        <end position="388"/>
    </location>
</feature>
<keyword evidence="10" id="KW-1185">Reference proteome</keyword>
<evidence type="ECO:0000259" key="8">
    <source>
        <dbReference type="Pfam" id="PF06808"/>
    </source>
</evidence>
<dbReference type="Pfam" id="PF06808">
    <property type="entry name" value="DctM"/>
    <property type="match status" value="1"/>
</dbReference>
<keyword evidence="5 7" id="KW-1133">Transmembrane helix</keyword>
<feature type="transmembrane region" description="Helical" evidence="7">
    <location>
        <begin position="58"/>
        <end position="76"/>
    </location>
</feature>
<dbReference type="InterPro" id="IPR010656">
    <property type="entry name" value="DctM"/>
</dbReference>
<evidence type="ECO:0000256" key="4">
    <source>
        <dbReference type="ARBA" id="ARBA00022692"/>
    </source>
</evidence>
<keyword evidence="4 7" id="KW-0812">Transmembrane</keyword>
<comment type="caution">
    <text evidence="9">The sequence shown here is derived from an EMBL/GenBank/DDBJ whole genome shotgun (WGS) entry which is preliminary data.</text>
</comment>
<dbReference type="EMBL" id="BMCM01000001">
    <property type="protein sequence ID" value="GGD69638.1"/>
    <property type="molecule type" value="Genomic_DNA"/>
</dbReference>
<feature type="transmembrane region" description="Helical" evidence="7">
    <location>
        <begin position="400"/>
        <end position="419"/>
    </location>
</feature>
<dbReference type="PANTHER" id="PTHR33362">
    <property type="entry name" value="SIALIC ACID TRAP TRANSPORTER PERMEASE PROTEIN SIAT-RELATED"/>
    <property type="match status" value="1"/>
</dbReference>
<sequence length="428" mass="45448">MTIAVIAMLCVLFVLLFAKVPVFLAVFGAAAVYFLLTPGLNAAIFAQQAITGTESIPLLAIPFFVAAGVLMNNAGVTQRIMNLAIVLTGRLRGGLAQVNVVLSLMMGGLSGSALADAAMQSKILVPAMVKQGISRTFSSVLTAASSIITPLIPPGIGLIIYGSIAHVSIGKLFVAGIVPGALLAVIMMFLVSRISKRRGYEPLRTNRPKAREIAGPLRHAVLPLCLPVIIIGGIRFGIFTTTEAGAVAVVYVVLLGLFYRKLKARDLLGGLKETIVTTASILLIIAAAATFSWILTREMIPQQFSQLIVGSIHNEWLFLLAVGAFLLIVGMFIEGNATMIVLVPLFAPIAATFGLDPIHFAMVFIFANTVGAFTPPVGTLMFVVNSITKTKTADFIREAVPFYALFGGFLLLLMFVPLLSTGLVNLLY</sequence>
<evidence type="ECO:0000313" key="10">
    <source>
        <dbReference type="Proteomes" id="UP000629365"/>
    </source>
</evidence>
<feature type="transmembrane region" description="Helical" evidence="7">
    <location>
        <begin position="173"/>
        <end position="195"/>
    </location>
</feature>
<dbReference type="PIRSF" id="PIRSF006066">
    <property type="entry name" value="HI0050"/>
    <property type="match status" value="1"/>
</dbReference>
<keyword evidence="3" id="KW-0997">Cell inner membrane</keyword>
<name>A0ABQ1RGH6_9MICO</name>
<protein>
    <submittedName>
        <fullName evidence="9">C4-dicarboxylate ABC transporter</fullName>
    </submittedName>
</protein>
<reference evidence="10" key="1">
    <citation type="journal article" date="2019" name="Int. J. Syst. Evol. Microbiol.">
        <title>The Global Catalogue of Microorganisms (GCM) 10K type strain sequencing project: providing services to taxonomists for standard genome sequencing and annotation.</title>
        <authorList>
            <consortium name="The Broad Institute Genomics Platform"/>
            <consortium name="The Broad Institute Genome Sequencing Center for Infectious Disease"/>
            <person name="Wu L."/>
            <person name="Ma J."/>
        </authorList>
    </citation>
    <scope>NUCLEOTIDE SEQUENCE [LARGE SCALE GENOMIC DNA]</scope>
    <source>
        <strain evidence="10">CCM 7640</strain>
    </source>
</reference>
<feature type="transmembrane region" description="Helical" evidence="7">
    <location>
        <begin position="140"/>
        <end position="161"/>
    </location>
</feature>
<organism evidence="9 10">
    <name type="scientific">Microbacterium murale</name>
    <dbReference type="NCBI Taxonomy" id="1081040"/>
    <lineage>
        <taxon>Bacteria</taxon>
        <taxon>Bacillati</taxon>
        <taxon>Actinomycetota</taxon>
        <taxon>Actinomycetes</taxon>
        <taxon>Micrococcales</taxon>
        <taxon>Microbacteriaceae</taxon>
        <taxon>Microbacterium</taxon>
    </lineage>
</organism>
<dbReference type="RefSeq" id="WP_188435513.1">
    <property type="nucleotide sequence ID" value="NZ_BMCM01000001.1"/>
</dbReference>
<evidence type="ECO:0000256" key="5">
    <source>
        <dbReference type="ARBA" id="ARBA00022989"/>
    </source>
</evidence>
<evidence type="ECO:0000256" key="2">
    <source>
        <dbReference type="ARBA" id="ARBA00022475"/>
    </source>
</evidence>
<feature type="transmembrane region" description="Helical" evidence="7">
    <location>
        <begin position="274"/>
        <end position="296"/>
    </location>
</feature>
<feature type="domain" description="TRAP C4-dicarboxylate transport system permease DctM subunit" evidence="8">
    <location>
        <begin position="9"/>
        <end position="418"/>
    </location>
</feature>
<gene>
    <name evidence="9" type="ORF">GCM10007269_10960</name>
</gene>
<keyword evidence="2" id="KW-1003">Cell membrane</keyword>
<proteinExistence type="predicted"/>
<dbReference type="InterPro" id="IPR004681">
    <property type="entry name" value="TRAP_DctM"/>
</dbReference>
<comment type="subcellular location">
    <subcellularLocation>
        <location evidence="1">Cell inner membrane</location>
        <topology evidence="1">Multi-pass membrane protein</topology>
    </subcellularLocation>
</comment>
<evidence type="ECO:0000256" key="1">
    <source>
        <dbReference type="ARBA" id="ARBA00004429"/>
    </source>
</evidence>
<feature type="transmembrane region" description="Helical" evidence="7">
    <location>
        <begin position="244"/>
        <end position="262"/>
    </location>
</feature>
<evidence type="ECO:0000256" key="6">
    <source>
        <dbReference type="ARBA" id="ARBA00023136"/>
    </source>
</evidence>
<evidence type="ECO:0000313" key="9">
    <source>
        <dbReference type="EMBL" id="GGD69638.1"/>
    </source>
</evidence>
<dbReference type="PANTHER" id="PTHR33362:SF4">
    <property type="entry name" value="2,3-DIKETO-L-GULONATE TRAP TRANSPORTER LARGE PERMEASE PROTEIN YIAN"/>
    <property type="match status" value="1"/>
</dbReference>
<evidence type="ECO:0000256" key="7">
    <source>
        <dbReference type="SAM" id="Phobius"/>
    </source>
</evidence>
<evidence type="ECO:0000256" key="3">
    <source>
        <dbReference type="ARBA" id="ARBA00022519"/>
    </source>
</evidence>
<dbReference type="Proteomes" id="UP000629365">
    <property type="component" value="Unassembled WGS sequence"/>
</dbReference>
<dbReference type="NCBIfam" id="TIGR00786">
    <property type="entry name" value="dctM"/>
    <property type="match status" value="1"/>
</dbReference>
<accession>A0ABQ1RGH6</accession>
<keyword evidence="6 7" id="KW-0472">Membrane</keyword>
<feature type="transmembrane region" description="Helical" evidence="7">
    <location>
        <begin position="316"/>
        <end position="333"/>
    </location>
</feature>